<evidence type="ECO:0000259" key="1">
    <source>
        <dbReference type="PROSITE" id="PS51352"/>
    </source>
</evidence>
<dbReference type="InterPro" id="IPR000866">
    <property type="entry name" value="AhpC/TSA"/>
</dbReference>
<dbReference type="GO" id="GO:0016209">
    <property type="term" value="F:antioxidant activity"/>
    <property type="evidence" value="ECO:0007669"/>
    <property type="project" value="InterPro"/>
</dbReference>
<organism evidence="2">
    <name type="scientific">uncultured Thermomicrobiales bacterium</name>
    <dbReference type="NCBI Taxonomy" id="1645740"/>
    <lineage>
        <taxon>Bacteria</taxon>
        <taxon>Pseudomonadati</taxon>
        <taxon>Thermomicrobiota</taxon>
        <taxon>Thermomicrobia</taxon>
        <taxon>Thermomicrobiales</taxon>
        <taxon>environmental samples</taxon>
    </lineage>
</organism>
<dbReference type="Pfam" id="PF00578">
    <property type="entry name" value="AhpC-TSA"/>
    <property type="match status" value="1"/>
</dbReference>
<dbReference type="EMBL" id="CADCWF010000110">
    <property type="protein sequence ID" value="CAA9551157.1"/>
    <property type="molecule type" value="Genomic_DNA"/>
</dbReference>
<dbReference type="SUPFAM" id="SSF52833">
    <property type="entry name" value="Thioredoxin-like"/>
    <property type="match status" value="1"/>
</dbReference>
<dbReference type="PANTHER" id="PTHR42852">
    <property type="entry name" value="THIOL:DISULFIDE INTERCHANGE PROTEIN DSBE"/>
    <property type="match status" value="1"/>
</dbReference>
<dbReference type="AlphaFoldDB" id="A0A6J4UK36"/>
<evidence type="ECO:0000313" key="2">
    <source>
        <dbReference type="EMBL" id="CAA9551157.1"/>
    </source>
</evidence>
<accession>A0A6J4UK36</accession>
<dbReference type="PANTHER" id="PTHR42852:SF13">
    <property type="entry name" value="PROTEIN DIPZ"/>
    <property type="match status" value="1"/>
</dbReference>
<feature type="domain" description="Thioredoxin" evidence="1">
    <location>
        <begin position="4"/>
        <end position="147"/>
    </location>
</feature>
<dbReference type="InterPro" id="IPR050553">
    <property type="entry name" value="Thioredoxin_ResA/DsbE_sf"/>
</dbReference>
<reference evidence="2" key="1">
    <citation type="submission" date="2020-02" db="EMBL/GenBank/DDBJ databases">
        <authorList>
            <person name="Meier V. D."/>
        </authorList>
    </citation>
    <scope>NUCLEOTIDE SEQUENCE</scope>
    <source>
        <strain evidence="2">AVDCRST_MAG59</strain>
    </source>
</reference>
<protein>
    <submittedName>
        <fullName evidence="2">Thioredoxin family protein</fullName>
    </submittedName>
</protein>
<dbReference type="InterPro" id="IPR036249">
    <property type="entry name" value="Thioredoxin-like_sf"/>
</dbReference>
<gene>
    <name evidence="2" type="ORF">AVDCRST_MAG59-1772</name>
</gene>
<dbReference type="InterPro" id="IPR013766">
    <property type="entry name" value="Thioredoxin_domain"/>
</dbReference>
<sequence>MATIGTGAEAPALGMTLDDADGNAHAIGEALSRGPLVLGVYKSSCQASKTAFPFLQRLADRYGEAGLTVFGVAQDSANVTRSFARRLDLTIPILIEGPDYPVTLAYDVVATPTVFLIDKDGAVAWTSMGFMKPQMNELADTVARLVGKEPEPLVTDADADVPMFVPG</sequence>
<dbReference type="Gene3D" id="3.40.30.10">
    <property type="entry name" value="Glutaredoxin"/>
    <property type="match status" value="1"/>
</dbReference>
<proteinExistence type="predicted"/>
<dbReference type="PROSITE" id="PS51352">
    <property type="entry name" value="THIOREDOXIN_2"/>
    <property type="match status" value="1"/>
</dbReference>
<dbReference type="CDD" id="cd02966">
    <property type="entry name" value="TlpA_like_family"/>
    <property type="match status" value="1"/>
</dbReference>
<dbReference type="GO" id="GO:0016491">
    <property type="term" value="F:oxidoreductase activity"/>
    <property type="evidence" value="ECO:0007669"/>
    <property type="project" value="InterPro"/>
</dbReference>
<name>A0A6J4UK36_9BACT</name>